<feature type="domain" description="AMP-dependent synthetase/ligase" evidence="2">
    <location>
        <begin position="201"/>
        <end position="570"/>
    </location>
</feature>
<dbReference type="Pfam" id="PF00501">
    <property type="entry name" value="AMP-binding"/>
    <property type="match status" value="1"/>
</dbReference>
<feature type="domain" description="AMP-binding enzyme C-terminal" evidence="3">
    <location>
        <begin position="639"/>
        <end position="702"/>
    </location>
</feature>
<dbReference type="InterPro" id="IPR050237">
    <property type="entry name" value="ATP-dep_AMP-bd_enzyme"/>
</dbReference>
<feature type="compositionally biased region" description="Polar residues" evidence="1">
    <location>
        <begin position="500"/>
        <end position="509"/>
    </location>
</feature>
<proteinExistence type="predicted"/>
<name>A0A934V8F5_9BACT</name>
<dbReference type="AlphaFoldDB" id="A0A934V8F5"/>
<evidence type="ECO:0000256" key="1">
    <source>
        <dbReference type="SAM" id="MobiDB-lite"/>
    </source>
</evidence>
<dbReference type="GO" id="GO:0016878">
    <property type="term" value="F:acid-thiol ligase activity"/>
    <property type="evidence" value="ECO:0007669"/>
    <property type="project" value="UniProtKB-ARBA"/>
</dbReference>
<evidence type="ECO:0000259" key="3">
    <source>
        <dbReference type="Pfam" id="PF13193"/>
    </source>
</evidence>
<dbReference type="PANTHER" id="PTHR43767:SF1">
    <property type="entry name" value="NONRIBOSOMAL PEPTIDE SYNTHASE PES1 (EUROFUNG)-RELATED"/>
    <property type="match status" value="1"/>
</dbReference>
<sequence length="715" mass="77351">MSSASIQVLHKERLPGTGCLVIPGRLDFELLLHFEKIFSGRKITWLVEEHALYEPALRAHLERSGSGAMFSANDAAPEAAGSQLKPYLENGGMLIFVPGRATARKATPWLTPASQLKTLCGFGLPILPIAVDCPRKSCLSTESKSSLALAVFCIGKTIPAGTASIAKYQQALLEANEEAYSKRPLFKSSLAMTLLEGLKKHGSKNKILDGSDDSELSYGKVLAVAIVFSKFIRQETDKARVAIVLPPGKAGLIANLAVLFAGKIPVNLNFTAGPEAIKSCIRQADVDRFITADPFVRKVSSFPWPPNRDLIFIERVLPTLKKEIVKWAVISKILPAGVLGFLLGLNKRRGDDEATLLFTSGSSGEPKGVVLSHKNVLANVCQFGTRLDVPQGSSILGCLPLFHSFGCTVTLWFPVIEGVNLITYPTPLETKRLAELIALHQINIFLATPTFLRGYMKRIDPAQFASLKLVVTGAEKLPRSLSDAFEQKFGIRPQEGYGLTETSPATNVNLPDPEPERDSITLASSRNGSVGQLLPGMAIRITDPATDKEVPINQQGIIWFKGVNVFGGYLGQPAKSAEVLSDGWFRTGDVGRVDDDGFLYIEGRISRFSKIAGEMVPHETVEAAINKVLGLDGESERRIAVVGVPDEQKGEAILLLSTIAGPALEQECIDLRYKLLDEGLSSLWCPKQIVPVAEIPVLASGKLDIKGCEALAKRA</sequence>
<evidence type="ECO:0000313" key="5">
    <source>
        <dbReference type="Proteomes" id="UP000600139"/>
    </source>
</evidence>
<dbReference type="SUPFAM" id="SSF56801">
    <property type="entry name" value="Acetyl-CoA synthetase-like"/>
    <property type="match status" value="1"/>
</dbReference>
<dbReference type="Pfam" id="PF13193">
    <property type="entry name" value="AMP-binding_C"/>
    <property type="match status" value="1"/>
</dbReference>
<evidence type="ECO:0000259" key="2">
    <source>
        <dbReference type="Pfam" id="PF00501"/>
    </source>
</evidence>
<keyword evidence="5" id="KW-1185">Reference proteome</keyword>
<dbReference type="EMBL" id="JAENIK010000012">
    <property type="protein sequence ID" value="MBK1817207.1"/>
    <property type="molecule type" value="Genomic_DNA"/>
</dbReference>
<dbReference type="InterPro" id="IPR020845">
    <property type="entry name" value="AMP-binding_CS"/>
</dbReference>
<comment type="caution">
    <text evidence="4">The sequence shown here is derived from an EMBL/GenBank/DDBJ whole genome shotgun (WGS) entry which is preliminary data.</text>
</comment>
<dbReference type="PANTHER" id="PTHR43767">
    <property type="entry name" value="LONG-CHAIN-FATTY-ACID--COA LIGASE"/>
    <property type="match status" value="1"/>
</dbReference>
<dbReference type="InterPro" id="IPR045851">
    <property type="entry name" value="AMP-bd_C_sf"/>
</dbReference>
<gene>
    <name evidence="4" type="ORF">JIN84_16425</name>
</gene>
<dbReference type="InterPro" id="IPR000873">
    <property type="entry name" value="AMP-dep_synth/lig_dom"/>
</dbReference>
<dbReference type="PROSITE" id="PS00455">
    <property type="entry name" value="AMP_BINDING"/>
    <property type="match status" value="1"/>
</dbReference>
<protein>
    <submittedName>
        <fullName evidence="4">AMP-binding protein</fullName>
    </submittedName>
</protein>
<dbReference type="Gene3D" id="3.40.50.12780">
    <property type="entry name" value="N-terminal domain of ligase-like"/>
    <property type="match status" value="1"/>
</dbReference>
<evidence type="ECO:0000313" key="4">
    <source>
        <dbReference type="EMBL" id="MBK1817207.1"/>
    </source>
</evidence>
<dbReference type="Gene3D" id="3.30.300.30">
    <property type="match status" value="1"/>
</dbReference>
<organism evidence="4 5">
    <name type="scientific">Luteolibacter yonseiensis</name>
    <dbReference type="NCBI Taxonomy" id="1144680"/>
    <lineage>
        <taxon>Bacteria</taxon>
        <taxon>Pseudomonadati</taxon>
        <taxon>Verrucomicrobiota</taxon>
        <taxon>Verrucomicrobiia</taxon>
        <taxon>Verrucomicrobiales</taxon>
        <taxon>Verrucomicrobiaceae</taxon>
        <taxon>Luteolibacter</taxon>
    </lineage>
</organism>
<feature type="region of interest" description="Disordered" evidence="1">
    <location>
        <begin position="495"/>
        <end position="528"/>
    </location>
</feature>
<dbReference type="RefSeq" id="WP_200352156.1">
    <property type="nucleotide sequence ID" value="NZ_BAABHZ010000001.1"/>
</dbReference>
<dbReference type="InterPro" id="IPR025110">
    <property type="entry name" value="AMP-bd_C"/>
</dbReference>
<reference evidence="4" key="1">
    <citation type="submission" date="2021-01" db="EMBL/GenBank/DDBJ databases">
        <title>Modified the classification status of verrucomicrobia.</title>
        <authorList>
            <person name="Feng X."/>
        </authorList>
    </citation>
    <scope>NUCLEOTIDE SEQUENCE</scope>
    <source>
        <strain evidence="4">JCM 18052</strain>
    </source>
</reference>
<accession>A0A934V8F5</accession>
<dbReference type="Proteomes" id="UP000600139">
    <property type="component" value="Unassembled WGS sequence"/>
</dbReference>
<dbReference type="InterPro" id="IPR042099">
    <property type="entry name" value="ANL_N_sf"/>
</dbReference>